<name>A0A1H2PSE2_9BURK</name>
<dbReference type="RefSeq" id="WP_091910472.1">
    <property type="nucleotide sequence ID" value="NZ_FNLO01000009.1"/>
</dbReference>
<dbReference type="AlphaFoldDB" id="A0A1H2PSE2"/>
<gene>
    <name evidence="5" type="ORF">SAMN05216551_109226</name>
</gene>
<dbReference type="InterPro" id="IPR050469">
    <property type="entry name" value="Diguanylate_Cyclase"/>
</dbReference>
<protein>
    <recommendedName>
        <fullName evidence="1">diguanylate cyclase</fullName>
        <ecNumber evidence="1">2.7.7.65</ecNumber>
    </recommendedName>
</protein>
<evidence type="ECO:0000256" key="3">
    <source>
        <dbReference type="SAM" id="MobiDB-lite"/>
    </source>
</evidence>
<dbReference type="GO" id="GO:1902201">
    <property type="term" value="P:negative regulation of bacterial-type flagellum-dependent cell motility"/>
    <property type="evidence" value="ECO:0007669"/>
    <property type="project" value="TreeGrafter"/>
</dbReference>
<dbReference type="NCBIfam" id="TIGR00254">
    <property type="entry name" value="GGDEF"/>
    <property type="match status" value="1"/>
</dbReference>
<dbReference type="Pfam" id="PF00990">
    <property type="entry name" value="GGDEF"/>
    <property type="match status" value="1"/>
</dbReference>
<dbReference type="EMBL" id="FNLO01000009">
    <property type="protein sequence ID" value="SDV49901.1"/>
    <property type="molecule type" value="Genomic_DNA"/>
</dbReference>
<dbReference type="InterPro" id="IPR043128">
    <property type="entry name" value="Rev_trsase/Diguanyl_cyclase"/>
</dbReference>
<evidence type="ECO:0000256" key="2">
    <source>
        <dbReference type="ARBA" id="ARBA00034247"/>
    </source>
</evidence>
<dbReference type="CDD" id="cd01949">
    <property type="entry name" value="GGDEF"/>
    <property type="match status" value="1"/>
</dbReference>
<accession>A0A1H2PSE2</accession>
<organism evidence="5 6">
    <name type="scientific">Chitinasiproducens palmae</name>
    <dbReference type="NCBI Taxonomy" id="1770053"/>
    <lineage>
        <taxon>Bacteria</taxon>
        <taxon>Pseudomonadati</taxon>
        <taxon>Pseudomonadota</taxon>
        <taxon>Betaproteobacteria</taxon>
        <taxon>Burkholderiales</taxon>
        <taxon>Burkholderiaceae</taxon>
        <taxon>Chitinasiproducens</taxon>
    </lineage>
</organism>
<evidence type="ECO:0000259" key="4">
    <source>
        <dbReference type="PROSITE" id="PS50887"/>
    </source>
</evidence>
<dbReference type="InterPro" id="IPR000160">
    <property type="entry name" value="GGDEF_dom"/>
</dbReference>
<dbReference type="Gene3D" id="3.30.70.270">
    <property type="match status" value="1"/>
</dbReference>
<feature type="compositionally biased region" description="Low complexity" evidence="3">
    <location>
        <begin position="314"/>
        <end position="328"/>
    </location>
</feature>
<dbReference type="PROSITE" id="PS50887">
    <property type="entry name" value="GGDEF"/>
    <property type="match status" value="1"/>
</dbReference>
<dbReference type="SMART" id="SM00267">
    <property type="entry name" value="GGDEF"/>
    <property type="match status" value="1"/>
</dbReference>
<evidence type="ECO:0000313" key="6">
    <source>
        <dbReference type="Proteomes" id="UP000243719"/>
    </source>
</evidence>
<comment type="catalytic activity">
    <reaction evidence="2">
        <text>2 GTP = 3',3'-c-di-GMP + 2 diphosphate</text>
        <dbReference type="Rhea" id="RHEA:24898"/>
        <dbReference type="ChEBI" id="CHEBI:33019"/>
        <dbReference type="ChEBI" id="CHEBI:37565"/>
        <dbReference type="ChEBI" id="CHEBI:58805"/>
        <dbReference type="EC" id="2.7.7.65"/>
    </reaction>
</comment>
<evidence type="ECO:0000313" key="5">
    <source>
        <dbReference type="EMBL" id="SDV49901.1"/>
    </source>
</evidence>
<proteinExistence type="predicted"/>
<dbReference type="Proteomes" id="UP000243719">
    <property type="component" value="Unassembled WGS sequence"/>
</dbReference>
<dbReference type="PANTHER" id="PTHR45138:SF9">
    <property type="entry name" value="DIGUANYLATE CYCLASE DGCM-RELATED"/>
    <property type="match status" value="1"/>
</dbReference>
<dbReference type="OrthoDB" id="9812260at2"/>
<dbReference type="GO" id="GO:0043709">
    <property type="term" value="P:cell adhesion involved in single-species biofilm formation"/>
    <property type="evidence" value="ECO:0007669"/>
    <property type="project" value="TreeGrafter"/>
</dbReference>
<feature type="domain" description="GGDEF" evidence="4">
    <location>
        <begin position="142"/>
        <end position="274"/>
    </location>
</feature>
<dbReference type="GO" id="GO:0052621">
    <property type="term" value="F:diguanylate cyclase activity"/>
    <property type="evidence" value="ECO:0007669"/>
    <property type="project" value="UniProtKB-EC"/>
</dbReference>
<keyword evidence="6" id="KW-1185">Reference proteome</keyword>
<feature type="region of interest" description="Disordered" evidence="3">
    <location>
        <begin position="307"/>
        <end position="341"/>
    </location>
</feature>
<dbReference type="STRING" id="1770053.SAMN05216551_109226"/>
<sequence>MPTDPTLDADALPDSPAVHSLHVDGPAEGPSDSLPDAHAVLPLDGREAQLQARLASARAEHAGHPLLAELEWLAAQHLGLVRRIDKIARISDRLQAEVLGTNKLLHARASLDALTGLGNRSALMLQLQQCRDRLRGPGGRGRHYGLLMIDLDRFKTINDRLGHAAGDQALLLVAGTLRAHTRASDVCVRWGGDEFVVLIGDCNAVGVEAVAAKLVRGFSELRLTIGDETYPLAASIGCHLGSLAETTEQSLERADAALYRAKYAGRGCYVFFHDSRSPAEDAGQAPPIPTIDAVLSAPVAVLPRKRTRRPAPLVADSAAPQASVAATPDSRRARGRRTPRS</sequence>
<reference evidence="6" key="1">
    <citation type="submission" date="2016-09" db="EMBL/GenBank/DDBJ databases">
        <authorList>
            <person name="Varghese N."/>
            <person name="Submissions S."/>
        </authorList>
    </citation>
    <scope>NUCLEOTIDE SEQUENCE [LARGE SCALE GENOMIC DNA]</scope>
    <source>
        <strain evidence="6">JS23</strain>
    </source>
</reference>
<dbReference type="PANTHER" id="PTHR45138">
    <property type="entry name" value="REGULATORY COMPONENTS OF SENSORY TRANSDUCTION SYSTEM"/>
    <property type="match status" value="1"/>
</dbReference>
<dbReference type="InterPro" id="IPR029787">
    <property type="entry name" value="Nucleotide_cyclase"/>
</dbReference>
<dbReference type="GO" id="GO:0005886">
    <property type="term" value="C:plasma membrane"/>
    <property type="evidence" value="ECO:0007669"/>
    <property type="project" value="TreeGrafter"/>
</dbReference>
<evidence type="ECO:0000256" key="1">
    <source>
        <dbReference type="ARBA" id="ARBA00012528"/>
    </source>
</evidence>
<dbReference type="SUPFAM" id="SSF55073">
    <property type="entry name" value="Nucleotide cyclase"/>
    <property type="match status" value="1"/>
</dbReference>
<dbReference type="EC" id="2.7.7.65" evidence="1"/>